<keyword evidence="4 7" id="KW-0812">Transmembrane</keyword>
<dbReference type="Gene3D" id="3.30.70.1350">
    <property type="entry name" value="Cation efflux protein, cytoplasmic domain"/>
    <property type="match status" value="1"/>
</dbReference>
<dbReference type="EMBL" id="CP020921">
    <property type="protein sequence ID" value="AWB10576.1"/>
    <property type="molecule type" value="Genomic_DNA"/>
</dbReference>
<feature type="transmembrane region" description="Helical" evidence="7">
    <location>
        <begin position="121"/>
        <end position="139"/>
    </location>
</feature>
<dbReference type="GO" id="GO:0005886">
    <property type="term" value="C:plasma membrane"/>
    <property type="evidence" value="ECO:0007669"/>
    <property type="project" value="TreeGrafter"/>
</dbReference>
<feature type="domain" description="Cation efflux protein cytoplasmic" evidence="10">
    <location>
        <begin position="218"/>
        <end position="293"/>
    </location>
</feature>
<dbReference type="InterPro" id="IPR058533">
    <property type="entry name" value="Cation_efflux_TM"/>
</dbReference>
<evidence type="ECO:0000256" key="3">
    <source>
        <dbReference type="ARBA" id="ARBA00022448"/>
    </source>
</evidence>
<comment type="subcellular location">
    <subcellularLocation>
        <location evidence="1">Membrane</location>
        <topology evidence="1">Multi-pass membrane protein</topology>
    </subcellularLocation>
</comment>
<dbReference type="InterPro" id="IPR003731">
    <property type="entry name" value="Di-Nase_FeMo-co_biosynth"/>
</dbReference>
<dbReference type="AlphaFoldDB" id="A0A2R4W1I9"/>
<dbReference type="OrthoDB" id="9806522at2"/>
<feature type="domain" description="Cation efflux protein transmembrane" evidence="8">
    <location>
        <begin position="20"/>
        <end position="213"/>
    </location>
</feature>
<evidence type="ECO:0000256" key="1">
    <source>
        <dbReference type="ARBA" id="ARBA00004141"/>
    </source>
</evidence>
<dbReference type="Proteomes" id="UP000244792">
    <property type="component" value="Chromosome"/>
</dbReference>
<keyword evidence="3" id="KW-0813">Transport</keyword>
<dbReference type="Pfam" id="PF02579">
    <property type="entry name" value="Nitro_FeMo-Co"/>
    <property type="match status" value="1"/>
</dbReference>
<comment type="similarity">
    <text evidence="2">Belongs to the cation diffusion facilitator (CDF) transporter (TC 2.A.4) family.</text>
</comment>
<dbReference type="Gene3D" id="3.30.420.130">
    <property type="entry name" value="Dinitrogenase iron-molybdenum cofactor biosynthesis domain"/>
    <property type="match status" value="1"/>
</dbReference>
<feature type="transmembrane region" description="Helical" evidence="7">
    <location>
        <begin position="50"/>
        <end position="69"/>
    </location>
</feature>
<dbReference type="InterPro" id="IPR027470">
    <property type="entry name" value="Cation_efflux_CTD"/>
</dbReference>
<feature type="transmembrane region" description="Helical" evidence="7">
    <location>
        <begin position="166"/>
        <end position="182"/>
    </location>
</feature>
<evidence type="ECO:0000259" key="8">
    <source>
        <dbReference type="Pfam" id="PF01545"/>
    </source>
</evidence>
<dbReference type="NCBIfam" id="TIGR01297">
    <property type="entry name" value="CDF"/>
    <property type="match status" value="1"/>
</dbReference>
<dbReference type="SUPFAM" id="SSF160240">
    <property type="entry name" value="Cation efflux protein cytoplasmic domain-like"/>
    <property type="match status" value="1"/>
</dbReference>
<dbReference type="PANTHER" id="PTHR43840">
    <property type="entry name" value="MITOCHONDRIAL METAL TRANSPORTER 1-RELATED"/>
    <property type="match status" value="1"/>
</dbReference>
<dbReference type="Gene3D" id="1.20.1510.10">
    <property type="entry name" value="Cation efflux protein transmembrane domain"/>
    <property type="match status" value="1"/>
</dbReference>
<name>A0A2R4W1I9_THEAF</name>
<organism evidence="11 12">
    <name type="scientific">Thermodesulfobium acidiphilum</name>
    <dbReference type="NCBI Taxonomy" id="1794699"/>
    <lineage>
        <taxon>Bacteria</taxon>
        <taxon>Pseudomonadati</taxon>
        <taxon>Thermodesulfobiota</taxon>
        <taxon>Thermodesulfobiia</taxon>
        <taxon>Thermodesulfobiales</taxon>
        <taxon>Thermodesulfobiaceae</taxon>
        <taxon>Thermodesulfobium</taxon>
    </lineage>
</organism>
<keyword evidence="6 7" id="KW-0472">Membrane</keyword>
<feature type="domain" description="Dinitrogenase iron-molybdenum cofactor biosynthesis" evidence="9">
    <location>
        <begin position="309"/>
        <end position="370"/>
    </location>
</feature>
<dbReference type="GO" id="GO:0015086">
    <property type="term" value="F:cadmium ion transmembrane transporter activity"/>
    <property type="evidence" value="ECO:0007669"/>
    <property type="project" value="TreeGrafter"/>
</dbReference>
<reference evidence="11 12" key="1">
    <citation type="submission" date="2017-04" db="EMBL/GenBank/DDBJ databases">
        <title>Genomic insights into metabolism of Thermodesulfobium acidiphilum.</title>
        <authorList>
            <person name="Toshchakov S.V."/>
            <person name="Frolov E.N."/>
            <person name="Kublanov I.V."/>
            <person name="Samarov N.I."/>
            <person name="Novikov A."/>
            <person name="Lebedinsky A.V."/>
            <person name="Bonch-Osmolovskaya E.A."/>
            <person name="Chernyh N.A."/>
        </authorList>
    </citation>
    <scope>NUCLEOTIDE SEQUENCE [LARGE SCALE GENOMIC DNA]</scope>
    <source>
        <strain evidence="11 12">3127-1</strain>
    </source>
</reference>
<sequence length="419" mass="48102">MQQANIDYKKESKKVINKLLIASTFINLALMIIKYVLGRWIGNIALQADALHSSLDVLSSIIVFSAMFFSYKKSEKFPFGLYKLENIASGFVSLLIILTAFEIGYNLFEKYKPAHTSVLNNQLIVAGILFFVIILMYLYSKYEKKIGIQYSSSGLISDAEHIKSDLFSIFIIICSIIFSIFGLDIDKYVAIVIVIIILHSGFELLKNSTLALLDINVDKKTIDAIKQEISQFEHVNEITSIKGRKSGRFMLLEIIVKLDMASFEEAHKLSSQIEQRIYEKFPNVDNVIVHYEPIKKEIIKICIPQTKYDQISEHFGNSSSFLIIDYDLSKQKILNKQQKPNDFLELKEKKGIQTALYLVKEGVDIIVTTKHIENTGPYFVFKTHNKKFYIVDNVQIDNLEELLKKISNKIYVKQMVEKT</sequence>
<gene>
    <name evidence="11" type="ORF">TDSAC_1234</name>
</gene>
<evidence type="ECO:0000259" key="9">
    <source>
        <dbReference type="Pfam" id="PF02579"/>
    </source>
</evidence>
<evidence type="ECO:0000259" key="10">
    <source>
        <dbReference type="Pfam" id="PF16916"/>
    </source>
</evidence>
<dbReference type="InterPro" id="IPR027469">
    <property type="entry name" value="Cation_efflux_TMD_sf"/>
</dbReference>
<dbReference type="GO" id="GO:0015341">
    <property type="term" value="F:zinc efflux antiporter activity"/>
    <property type="evidence" value="ECO:0007669"/>
    <property type="project" value="TreeGrafter"/>
</dbReference>
<keyword evidence="12" id="KW-1185">Reference proteome</keyword>
<dbReference type="InterPro" id="IPR002524">
    <property type="entry name" value="Cation_efflux"/>
</dbReference>
<keyword evidence="5 7" id="KW-1133">Transmembrane helix</keyword>
<dbReference type="InterPro" id="IPR036837">
    <property type="entry name" value="Cation_efflux_CTD_sf"/>
</dbReference>
<dbReference type="KEGG" id="taci:TDSAC_1234"/>
<dbReference type="InterPro" id="IPR036105">
    <property type="entry name" value="DiNase_FeMo-co_biosyn_sf"/>
</dbReference>
<dbReference type="GO" id="GO:0006882">
    <property type="term" value="P:intracellular zinc ion homeostasis"/>
    <property type="evidence" value="ECO:0007669"/>
    <property type="project" value="TreeGrafter"/>
</dbReference>
<evidence type="ECO:0000256" key="6">
    <source>
        <dbReference type="ARBA" id="ARBA00023136"/>
    </source>
</evidence>
<feature type="transmembrane region" description="Helical" evidence="7">
    <location>
        <begin position="188"/>
        <end position="205"/>
    </location>
</feature>
<dbReference type="GO" id="GO:0015093">
    <property type="term" value="F:ferrous iron transmembrane transporter activity"/>
    <property type="evidence" value="ECO:0007669"/>
    <property type="project" value="TreeGrafter"/>
</dbReference>
<dbReference type="SUPFAM" id="SSF161111">
    <property type="entry name" value="Cation efflux protein transmembrane domain-like"/>
    <property type="match status" value="1"/>
</dbReference>
<accession>A0A2R4W1I9</accession>
<evidence type="ECO:0000256" key="7">
    <source>
        <dbReference type="SAM" id="Phobius"/>
    </source>
</evidence>
<evidence type="ECO:0000256" key="5">
    <source>
        <dbReference type="ARBA" id="ARBA00022989"/>
    </source>
</evidence>
<feature type="transmembrane region" description="Helical" evidence="7">
    <location>
        <begin position="19"/>
        <end position="38"/>
    </location>
</feature>
<dbReference type="PANTHER" id="PTHR43840:SF15">
    <property type="entry name" value="MITOCHONDRIAL METAL TRANSPORTER 1-RELATED"/>
    <property type="match status" value="1"/>
</dbReference>
<protein>
    <submittedName>
        <fullName evidence="11">Cation diffusion facilitator family transporter</fullName>
    </submittedName>
</protein>
<dbReference type="RefSeq" id="WP_108309368.1">
    <property type="nucleotide sequence ID" value="NZ_CP020921.1"/>
</dbReference>
<evidence type="ECO:0000313" key="12">
    <source>
        <dbReference type="Proteomes" id="UP000244792"/>
    </source>
</evidence>
<evidence type="ECO:0000256" key="4">
    <source>
        <dbReference type="ARBA" id="ARBA00022692"/>
    </source>
</evidence>
<feature type="transmembrane region" description="Helical" evidence="7">
    <location>
        <begin position="81"/>
        <end position="101"/>
    </location>
</feature>
<dbReference type="Pfam" id="PF01545">
    <property type="entry name" value="Cation_efflux"/>
    <property type="match status" value="1"/>
</dbReference>
<proteinExistence type="inferred from homology"/>
<dbReference type="Pfam" id="PF16916">
    <property type="entry name" value="ZT_dimer"/>
    <property type="match status" value="1"/>
</dbReference>
<evidence type="ECO:0000313" key="11">
    <source>
        <dbReference type="EMBL" id="AWB10576.1"/>
    </source>
</evidence>
<evidence type="ECO:0000256" key="2">
    <source>
        <dbReference type="ARBA" id="ARBA00008114"/>
    </source>
</evidence>
<dbReference type="SUPFAM" id="SSF53146">
    <property type="entry name" value="Nitrogenase accessory factor-like"/>
    <property type="match status" value="1"/>
</dbReference>
<dbReference type="InterPro" id="IPR050291">
    <property type="entry name" value="CDF_Transporter"/>
</dbReference>